<feature type="domain" description="Mce/MlaD" evidence="3">
    <location>
        <begin position="39"/>
        <end position="114"/>
    </location>
</feature>
<dbReference type="InterPro" id="IPR052336">
    <property type="entry name" value="MlaD_Phospholipid_Transporter"/>
</dbReference>
<dbReference type="KEGG" id="ftj:FTUN_8365"/>
<reference evidence="5" key="1">
    <citation type="submission" date="2020-05" db="EMBL/GenBank/DDBJ databases">
        <title>Frigoriglobus tundricola gen. nov., sp. nov., a psychrotolerant cellulolytic planctomycete of the family Gemmataceae with two divergent copies of 16S rRNA gene.</title>
        <authorList>
            <person name="Kulichevskaya I.S."/>
            <person name="Ivanova A.A."/>
            <person name="Naumoff D.G."/>
            <person name="Beletsky A.V."/>
            <person name="Rijpstra W.I.C."/>
            <person name="Sinninghe Damste J.S."/>
            <person name="Mardanov A.V."/>
            <person name="Ravin N.V."/>
            <person name="Dedysh S.N."/>
        </authorList>
    </citation>
    <scope>NUCLEOTIDE SEQUENCE [LARGE SCALE GENOMIC DNA]</scope>
    <source>
        <strain evidence="5">PL17</strain>
    </source>
</reference>
<organism evidence="4 5">
    <name type="scientific">Frigoriglobus tundricola</name>
    <dbReference type="NCBI Taxonomy" id="2774151"/>
    <lineage>
        <taxon>Bacteria</taxon>
        <taxon>Pseudomonadati</taxon>
        <taxon>Planctomycetota</taxon>
        <taxon>Planctomycetia</taxon>
        <taxon>Gemmatales</taxon>
        <taxon>Gemmataceae</taxon>
        <taxon>Frigoriglobus</taxon>
    </lineage>
</organism>
<protein>
    <recommendedName>
        <fullName evidence="3">Mce/MlaD domain-containing protein</fullName>
    </recommendedName>
</protein>
<feature type="region of interest" description="Disordered" evidence="1">
    <location>
        <begin position="454"/>
        <end position="494"/>
    </location>
</feature>
<name>A0A6M5Z676_9BACT</name>
<keyword evidence="2" id="KW-0812">Transmembrane</keyword>
<dbReference type="RefSeq" id="WP_171475427.1">
    <property type="nucleotide sequence ID" value="NZ_CP053452.2"/>
</dbReference>
<dbReference type="PANTHER" id="PTHR33371">
    <property type="entry name" value="INTERMEMBRANE PHOSPHOLIPID TRANSPORT SYSTEM BINDING PROTEIN MLAD-RELATED"/>
    <property type="match status" value="1"/>
</dbReference>
<sequence>MADRALRLRLGLFMGGSLIALTGLVVLFGGSPTLFSNDVKYAVLFPEAPGIGPGTPIRKSGVRIGQVTALELDPVSGQVRVRIAVDRTYLPRKSEEANITRGLLSGDTAIDFLPKLGEDAQPVPRGDEWPPGSEIPGIPPLTPRSFITQASLAQAQQSLERITRAFERLEKLQSLGPKVEATADEATALFKDIRTFIPELRKTNQKIQGLIGGDPPPKAGPIAPVGFLEAQPPEVGDVNLKGLIRDAQEALRAVRPAVDEFRATMKRIEPDLSAAIKGARSAFDGVNDVLSPENRKQFNEVLKNLNTVSGSIIKFAASLGAVLDQAERAIKNIDTQVSQVGLIVGDVRAVTRPLAARAEGLVKSVAESADDLGKVLAEIRGVVGAFAKENGSVQKLITDPSVYQNLDAAAGSLARILARSEKITRDLETFADKVARRPELIGVGGAIRGSAGLKEAPGAPSYRTDWPPASSAVPFTESNWPPVQPKPPIQGMKP</sequence>
<evidence type="ECO:0000259" key="3">
    <source>
        <dbReference type="Pfam" id="PF02470"/>
    </source>
</evidence>
<dbReference type="EMBL" id="CP053452">
    <property type="protein sequence ID" value="QJX00733.1"/>
    <property type="molecule type" value="Genomic_DNA"/>
</dbReference>
<keyword evidence="5" id="KW-1185">Reference proteome</keyword>
<feature type="transmembrane region" description="Helical" evidence="2">
    <location>
        <begin position="12"/>
        <end position="30"/>
    </location>
</feature>
<evidence type="ECO:0000313" key="4">
    <source>
        <dbReference type="EMBL" id="QJX00733.1"/>
    </source>
</evidence>
<dbReference type="Proteomes" id="UP000503447">
    <property type="component" value="Chromosome"/>
</dbReference>
<evidence type="ECO:0000256" key="2">
    <source>
        <dbReference type="SAM" id="Phobius"/>
    </source>
</evidence>
<gene>
    <name evidence="4" type="ORF">FTUN_8365</name>
</gene>
<dbReference type="Pfam" id="PF02470">
    <property type="entry name" value="MlaD"/>
    <property type="match status" value="1"/>
</dbReference>
<dbReference type="PANTHER" id="PTHR33371:SF4">
    <property type="entry name" value="INTERMEMBRANE PHOSPHOLIPID TRANSPORT SYSTEM BINDING PROTEIN MLAD"/>
    <property type="match status" value="1"/>
</dbReference>
<accession>A0A6M5Z676</accession>
<keyword evidence="2" id="KW-1133">Transmembrane helix</keyword>
<evidence type="ECO:0000256" key="1">
    <source>
        <dbReference type="SAM" id="MobiDB-lite"/>
    </source>
</evidence>
<dbReference type="InterPro" id="IPR003399">
    <property type="entry name" value="Mce/MlaD"/>
</dbReference>
<keyword evidence="2" id="KW-0472">Membrane</keyword>
<evidence type="ECO:0000313" key="5">
    <source>
        <dbReference type="Proteomes" id="UP000503447"/>
    </source>
</evidence>
<proteinExistence type="predicted"/>
<dbReference type="AlphaFoldDB" id="A0A6M5Z676"/>